<comment type="caution">
    <text evidence="1">The sequence shown here is derived from an EMBL/GenBank/DDBJ whole genome shotgun (WGS) entry which is preliminary data.</text>
</comment>
<proteinExistence type="predicted"/>
<evidence type="ECO:0000313" key="2">
    <source>
        <dbReference type="Proteomes" id="UP001597318"/>
    </source>
</evidence>
<organism evidence="1 2">
    <name type="scientific">Metabacillus endolithicus</name>
    <dbReference type="NCBI Taxonomy" id="1535204"/>
    <lineage>
        <taxon>Bacteria</taxon>
        <taxon>Bacillati</taxon>
        <taxon>Bacillota</taxon>
        <taxon>Bacilli</taxon>
        <taxon>Bacillales</taxon>
        <taxon>Bacillaceae</taxon>
        <taxon>Metabacillus</taxon>
    </lineage>
</organism>
<dbReference type="Proteomes" id="UP001597318">
    <property type="component" value="Unassembled WGS sequence"/>
</dbReference>
<evidence type="ECO:0000313" key="1">
    <source>
        <dbReference type="EMBL" id="MFD2213225.1"/>
    </source>
</evidence>
<dbReference type="PANTHER" id="PTHR34817">
    <property type="entry name" value="NUCLEOTIDYLTRANSFERASE"/>
    <property type="match status" value="1"/>
</dbReference>
<dbReference type="RefSeq" id="WP_247341231.1">
    <property type="nucleotide sequence ID" value="NZ_CP095550.1"/>
</dbReference>
<dbReference type="Pfam" id="PF10127">
    <property type="entry name" value="RlaP"/>
    <property type="match status" value="1"/>
</dbReference>
<dbReference type="InterPro" id="IPR018775">
    <property type="entry name" value="RlaP"/>
</dbReference>
<dbReference type="PANTHER" id="PTHR34817:SF2">
    <property type="entry name" value="NUCLEOTIDYLTRANSFERASE"/>
    <property type="match status" value="1"/>
</dbReference>
<keyword evidence="2" id="KW-1185">Reference proteome</keyword>
<dbReference type="EMBL" id="JBHUIK010000001">
    <property type="protein sequence ID" value="MFD2213225.1"/>
    <property type="molecule type" value="Genomic_DNA"/>
</dbReference>
<name>A0ABW5BX28_9BACI</name>
<gene>
    <name evidence="1" type="ORF">ACFSKK_05780</name>
</gene>
<sequence>MNKKILETLEKIEKEQNINILYACESGSRAWNMNTSFSDYDVRFIYKREMKWYLQLIEGKNTLEYSTKDNEEYVGWDIKKALQLLLKSNPTLLEWIHSPIIYHSHPSFRKEIRKLSKLSFSPVSVLHHYLSMAKRNHHSLFETNKSKTKLYLNVIKPIACCMWIVNHREFPEIGEKWIFEECSNDHVVLTEIERLIHCKKNDQHDFRSEILDLYIHSSIENLDSVKKEFQALKTILHDPFNEFFIKSIQE</sequence>
<reference evidence="2" key="1">
    <citation type="journal article" date="2019" name="Int. J. Syst. Evol. Microbiol.">
        <title>The Global Catalogue of Microorganisms (GCM) 10K type strain sequencing project: providing services to taxonomists for standard genome sequencing and annotation.</title>
        <authorList>
            <consortium name="The Broad Institute Genomics Platform"/>
            <consortium name="The Broad Institute Genome Sequencing Center for Infectious Disease"/>
            <person name="Wu L."/>
            <person name="Ma J."/>
        </authorList>
    </citation>
    <scope>NUCLEOTIDE SEQUENCE [LARGE SCALE GENOMIC DNA]</scope>
    <source>
        <strain evidence="2">CGMCC 1.15474</strain>
    </source>
</reference>
<protein>
    <submittedName>
        <fullName evidence="1">DNA polymerase beta superfamily protein</fullName>
    </submittedName>
</protein>
<accession>A0ABW5BX28</accession>